<gene>
    <name evidence="2" type="ORF">TcWFU_004478</name>
</gene>
<accession>A0ABR4QHH1</accession>
<dbReference type="EMBL" id="JAKROA010000003">
    <property type="protein sequence ID" value="KAL5108850.1"/>
    <property type="molecule type" value="Genomic_DNA"/>
</dbReference>
<evidence type="ECO:0000313" key="2">
    <source>
        <dbReference type="EMBL" id="KAL5108850.1"/>
    </source>
</evidence>
<evidence type="ECO:0000256" key="1">
    <source>
        <dbReference type="SAM" id="SignalP"/>
    </source>
</evidence>
<sequence>MNCVLNLLVVLALVGLAFSYTFYVPVEKDWRTGRQYVYYGGQKHYLTDDPAKSHTIFLKNDCVIDLNLEKSSRDPYRDGSAICKSQFGPAGDAAWMSYVNARLQQYAGSRKS</sequence>
<keyword evidence="3" id="KW-1185">Reference proteome</keyword>
<feature type="signal peptide" evidence="1">
    <location>
        <begin position="1"/>
        <end position="19"/>
    </location>
</feature>
<evidence type="ECO:0000313" key="3">
    <source>
        <dbReference type="Proteomes" id="UP001651158"/>
    </source>
</evidence>
<name>A0ABR4QHH1_9CEST</name>
<comment type="caution">
    <text evidence="2">The sequence shown here is derived from an EMBL/GenBank/DDBJ whole genome shotgun (WGS) entry which is preliminary data.</text>
</comment>
<protein>
    <submittedName>
        <fullName evidence="2">Uncharacterized protein</fullName>
    </submittedName>
</protein>
<reference evidence="2 3" key="1">
    <citation type="journal article" date="2022" name="Front. Cell. Infect. Microbiol.">
        <title>The Genomes of Two Strains of Taenia crassiceps the Animal Model for the Study of Human Cysticercosis.</title>
        <authorList>
            <person name="Bobes R.J."/>
            <person name="Estrada K."/>
            <person name="Rios-Valencia D.G."/>
            <person name="Calderon-Gallegos A."/>
            <person name="de la Torre P."/>
            <person name="Carrero J.C."/>
            <person name="Sanchez-Flores A."/>
            <person name="Laclette J.P."/>
        </authorList>
    </citation>
    <scope>NUCLEOTIDE SEQUENCE [LARGE SCALE GENOMIC DNA]</scope>
    <source>
        <strain evidence="2">WFUcys</strain>
    </source>
</reference>
<keyword evidence="1" id="KW-0732">Signal</keyword>
<proteinExistence type="predicted"/>
<feature type="chain" id="PRO_5046540371" evidence="1">
    <location>
        <begin position="20"/>
        <end position="112"/>
    </location>
</feature>
<dbReference type="Proteomes" id="UP001651158">
    <property type="component" value="Unassembled WGS sequence"/>
</dbReference>
<organism evidence="2 3">
    <name type="scientific">Taenia crassiceps</name>
    <dbReference type="NCBI Taxonomy" id="6207"/>
    <lineage>
        <taxon>Eukaryota</taxon>
        <taxon>Metazoa</taxon>
        <taxon>Spiralia</taxon>
        <taxon>Lophotrochozoa</taxon>
        <taxon>Platyhelminthes</taxon>
        <taxon>Cestoda</taxon>
        <taxon>Eucestoda</taxon>
        <taxon>Cyclophyllidea</taxon>
        <taxon>Taeniidae</taxon>
        <taxon>Taenia</taxon>
    </lineage>
</organism>